<organism evidence="2 3">
    <name type="scientific">Zhongshania aquimaris</name>
    <dbReference type="NCBI Taxonomy" id="2857107"/>
    <lineage>
        <taxon>Bacteria</taxon>
        <taxon>Pseudomonadati</taxon>
        <taxon>Pseudomonadota</taxon>
        <taxon>Gammaproteobacteria</taxon>
        <taxon>Cellvibrionales</taxon>
        <taxon>Spongiibacteraceae</taxon>
        <taxon>Zhongshania</taxon>
    </lineage>
</organism>
<protein>
    <submittedName>
        <fullName evidence="2">DUF3080 domain-containing protein</fullName>
    </submittedName>
</protein>
<name>A0ABS6VNU4_9GAMM</name>
<reference evidence="2" key="1">
    <citation type="submission" date="2021-07" db="EMBL/GenBank/DDBJ databases">
        <title>Zhongshania sp. CAU 1632 isolated from seawater.</title>
        <authorList>
            <person name="Kim W."/>
        </authorList>
    </citation>
    <scope>NUCLEOTIDE SEQUENCE</scope>
    <source>
        <strain evidence="2">CAU 1632</strain>
    </source>
</reference>
<gene>
    <name evidence="2" type="ORF">KXJ70_02910</name>
</gene>
<proteinExistence type="predicted"/>
<keyword evidence="3" id="KW-1185">Reference proteome</keyword>
<dbReference type="InterPro" id="IPR021431">
    <property type="entry name" value="DUF3080"/>
</dbReference>
<accession>A0ABS6VNU4</accession>
<dbReference type="EMBL" id="JAHWDQ010000001">
    <property type="protein sequence ID" value="MBW2939704.1"/>
    <property type="molecule type" value="Genomic_DNA"/>
</dbReference>
<evidence type="ECO:0000313" key="3">
    <source>
        <dbReference type="Proteomes" id="UP001166291"/>
    </source>
</evidence>
<feature type="chain" id="PRO_5047016445" evidence="1">
    <location>
        <begin position="30"/>
        <end position="358"/>
    </location>
</feature>
<dbReference type="RefSeq" id="WP_219041946.1">
    <property type="nucleotide sequence ID" value="NZ_JAHWDQ010000001.1"/>
</dbReference>
<dbReference type="PROSITE" id="PS51257">
    <property type="entry name" value="PROKAR_LIPOPROTEIN"/>
    <property type="match status" value="1"/>
</dbReference>
<keyword evidence="1" id="KW-0732">Signal</keyword>
<dbReference type="Proteomes" id="UP001166291">
    <property type="component" value="Unassembled WGS sequence"/>
</dbReference>
<comment type="caution">
    <text evidence="2">The sequence shown here is derived from an EMBL/GenBank/DDBJ whole genome shotgun (WGS) entry which is preliminary data.</text>
</comment>
<dbReference type="Pfam" id="PF11279">
    <property type="entry name" value="DUF3080"/>
    <property type="match status" value="1"/>
</dbReference>
<evidence type="ECO:0000313" key="2">
    <source>
        <dbReference type="EMBL" id="MBW2939704.1"/>
    </source>
</evidence>
<sequence length="358" mass="40232">MFSYRQPFWKYVAAIAFCLPLFLSGCSDSSELENHWRDYLTRLARVLDREASASPQEASLHFPRPRDIAITFADSNIDLLDFLRMRQCALRETIAERNSILGRHGDASAKLIFDLRFLSEAETCIDILHSEGKASLAATLREAANLKQRELPNRLFAAGIAGAEFREFWQAPPDLRSYHPDRGDDPSIAALARWNRWQQQWLAGNWQHDTDEILSTLGKIRLGDGGALLKAQQLNTAKLKAAADIIEQRLVGRPLCLKASPTPAANQFRNVLSSYFITQIQQQASLINRHQFAILSEMTPIENELLAAMRANELPVPTAYLDWLKKRSELLDKATDAQRQHVERAGALLSQCGLAPGT</sequence>
<feature type="signal peptide" evidence="1">
    <location>
        <begin position="1"/>
        <end position="29"/>
    </location>
</feature>
<evidence type="ECO:0000256" key="1">
    <source>
        <dbReference type="SAM" id="SignalP"/>
    </source>
</evidence>